<feature type="domain" description="Four-carbon acid sugar kinase nucleotide binding" evidence="8">
    <location>
        <begin position="279"/>
        <end position="455"/>
    </location>
</feature>
<keyword evidence="5" id="KW-0067">ATP-binding</keyword>
<evidence type="ECO:0000256" key="4">
    <source>
        <dbReference type="ARBA" id="ARBA00022777"/>
    </source>
</evidence>
<proteinExistence type="inferred from homology"/>
<dbReference type="Gene3D" id="3.40.980.20">
    <property type="entry name" value="Four-carbon acid sugar kinase, nucleotide binding domain"/>
    <property type="match status" value="1"/>
</dbReference>
<dbReference type="InterPro" id="IPR031475">
    <property type="entry name" value="NBD_C"/>
</dbReference>
<dbReference type="InterPro" id="IPR010737">
    <property type="entry name" value="4-carb_acid_sugar_kinase_N"/>
</dbReference>
<evidence type="ECO:0000256" key="6">
    <source>
        <dbReference type="ARBA" id="ARBA00023277"/>
    </source>
</evidence>
<keyword evidence="3" id="KW-0547">Nucleotide-binding</keyword>
<dbReference type="SUPFAM" id="SSF142764">
    <property type="entry name" value="YgbK-like"/>
    <property type="match status" value="1"/>
</dbReference>
<keyword evidence="4 9" id="KW-0418">Kinase</keyword>
<evidence type="ECO:0000313" key="10">
    <source>
        <dbReference type="Proteomes" id="UP001596028"/>
    </source>
</evidence>
<gene>
    <name evidence="9" type="ORF">ACFO3S_03160</name>
</gene>
<dbReference type="EMBL" id="JBHSEP010000001">
    <property type="protein sequence ID" value="MFC4597229.1"/>
    <property type="molecule type" value="Genomic_DNA"/>
</dbReference>
<dbReference type="Gene3D" id="3.40.50.10840">
    <property type="entry name" value="Putative sugar-binding, N-terminal domain"/>
    <property type="match status" value="1"/>
</dbReference>
<dbReference type="Pfam" id="PF07005">
    <property type="entry name" value="SBD_N"/>
    <property type="match status" value="1"/>
</dbReference>
<protein>
    <submittedName>
        <fullName evidence="9">Four-carbon acid sugar kinase family protein</fullName>
        <ecNumber evidence="9">2.7.1.-</ecNumber>
    </submittedName>
</protein>
<evidence type="ECO:0000259" key="8">
    <source>
        <dbReference type="Pfam" id="PF17042"/>
    </source>
</evidence>
<comment type="caution">
    <text evidence="9">The sequence shown here is derived from an EMBL/GenBank/DDBJ whole genome shotgun (WGS) entry which is preliminary data.</text>
</comment>
<keyword evidence="10" id="KW-1185">Reference proteome</keyword>
<evidence type="ECO:0000259" key="7">
    <source>
        <dbReference type="Pfam" id="PF07005"/>
    </source>
</evidence>
<name>A0ABV9F7S1_9BACL</name>
<dbReference type="RefSeq" id="WP_378092116.1">
    <property type="nucleotide sequence ID" value="NZ_JBHSEP010000001.1"/>
</dbReference>
<reference evidence="10" key="1">
    <citation type="journal article" date="2019" name="Int. J. Syst. Evol. Microbiol.">
        <title>The Global Catalogue of Microorganisms (GCM) 10K type strain sequencing project: providing services to taxonomists for standard genome sequencing and annotation.</title>
        <authorList>
            <consortium name="The Broad Institute Genomics Platform"/>
            <consortium name="The Broad Institute Genome Sequencing Center for Infectious Disease"/>
            <person name="Wu L."/>
            <person name="Ma J."/>
        </authorList>
    </citation>
    <scope>NUCLEOTIDE SEQUENCE [LARGE SCALE GENOMIC DNA]</scope>
    <source>
        <strain evidence="10">CCUG 49571</strain>
    </source>
</reference>
<feature type="domain" description="Four-carbon acid sugar kinase N-terminal" evidence="7">
    <location>
        <begin position="10"/>
        <end position="251"/>
    </location>
</feature>
<evidence type="ECO:0000313" key="9">
    <source>
        <dbReference type="EMBL" id="MFC4597229.1"/>
    </source>
</evidence>
<organism evidence="9 10">
    <name type="scientific">Cohnella hongkongensis</name>
    <dbReference type="NCBI Taxonomy" id="178337"/>
    <lineage>
        <taxon>Bacteria</taxon>
        <taxon>Bacillati</taxon>
        <taxon>Bacillota</taxon>
        <taxon>Bacilli</taxon>
        <taxon>Bacillales</taxon>
        <taxon>Paenibacillaceae</taxon>
        <taxon>Cohnella</taxon>
    </lineage>
</organism>
<keyword evidence="6" id="KW-0119">Carbohydrate metabolism</keyword>
<dbReference type="Proteomes" id="UP001596028">
    <property type="component" value="Unassembled WGS sequence"/>
</dbReference>
<evidence type="ECO:0000256" key="2">
    <source>
        <dbReference type="ARBA" id="ARBA00022679"/>
    </source>
</evidence>
<dbReference type="InterPro" id="IPR037051">
    <property type="entry name" value="4-carb_acid_sugar_kinase_N_sf"/>
</dbReference>
<dbReference type="EC" id="2.7.1.-" evidence="9"/>
<sequence length="462" mass="49891">MKRDSGLLLSFYGDDFTGSTDVMEALALSGVPTVLFLEPPTAERLAEKFPNIRAFGVAGISRSLAADEMERELGPVFERLREIAAPIVHYKICSTFDSSPKIGSIGRAIDLAASYWPGQLGVPLLVGVPQLRRYTVFGTHYAYADGAVHRLDRHPTMARHPVTPMDEADIRAHLSRQTNRSIGLMDILDLAGDRARVKERLAARMSESPDVLLYDVLDEERLERAGGLIWEAAASGDSRFVVGSSGIEYALAAHWRETGLTSAESAVRLQSSGPVRQLLAVSGSCSPVTESQIRHALDHGFVGVPVRTERLVDRAEAERERSRLAEKANEILRQGGSPLLYTALGSEDAAIQETRQRLSAVGSGRVSAADAGPLIGEQLGRLTRELAAANRLTRVLVAGGDTSGYVTRELGIYALETAMPLDPGGPLCRGYSDDPVFDGIEIALKGGQVGKADYFSRVLQGR</sequence>
<evidence type="ECO:0000256" key="3">
    <source>
        <dbReference type="ARBA" id="ARBA00022741"/>
    </source>
</evidence>
<dbReference type="GO" id="GO:0016301">
    <property type="term" value="F:kinase activity"/>
    <property type="evidence" value="ECO:0007669"/>
    <property type="project" value="UniProtKB-KW"/>
</dbReference>
<keyword evidence="2 9" id="KW-0808">Transferase</keyword>
<evidence type="ECO:0000256" key="1">
    <source>
        <dbReference type="ARBA" id="ARBA00005715"/>
    </source>
</evidence>
<evidence type="ECO:0000256" key="5">
    <source>
        <dbReference type="ARBA" id="ARBA00022840"/>
    </source>
</evidence>
<accession>A0ABV9F7S1</accession>
<dbReference type="Pfam" id="PF17042">
    <property type="entry name" value="NBD_C"/>
    <property type="match status" value="1"/>
</dbReference>
<comment type="similarity">
    <text evidence="1">Belongs to the four-carbon acid sugar kinase family.</text>
</comment>
<dbReference type="InterPro" id="IPR042213">
    <property type="entry name" value="NBD_C_sf"/>
</dbReference>